<evidence type="ECO:0000313" key="1">
    <source>
        <dbReference type="EMBL" id="MBW76519.1"/>
    </source>
</evidence>
<name>A0A2M4DGA1_ANODA</name>
<reference evidence="1" key="1">
    <citation type="submission" date="2018-01" db="EMBL/GenBank/DDBJ databases">
        <title>An insight into the sialome of Amazonian anophelines.</title>
        <authorList>
            <person name="Ribeiro J.M."/>
            <person name="Scarpassa V."/>
            <person name="Calvo E."/>
        </authorList>
    </citation>
    <scope>NUCLEOTIDE SEQUENCE</scope>
</reference>
<protein>
    <submittedName>
        <fullName evidence="1">Putative secreted protein</fullName>
    </submittedName>
</protein>
<dbReference type="AlphaFoldDB" id="A0A2M4DGA1"/>
<dbReference type="EMBL" id="GGFL01012341">
    <property type="protein sequence ID" value="MBW76519.1"/>
    <property type="molecule type" value="Transcribed_RNA"/>
</dbReference>
<proteinExistence type="predicted"/>
<organism evidence="1">
    <name type="scientific">Anopheles darlingi</name>
    <name type="common">Mosquito</name>
    <dbReference type="NCBI Taxonomy" id="43151"/>
    <lineage>
        <taxon>Eukaryota</taxon>
        <taxon>Metazoa</taxon>
        <taxon>Ecdysozoa</taxon>
        <taxon>Arthropoda</taxon>
        <taxon>Hexapoda</taxon>
        <taxon>Insecta</taxon>
        <taxon>Pterygota</taxon>
        <taxon>Neoptera</taxon>
        <taxon>Endopterygota</taxon>
        <taxon>Diptera</taxon>
        <taxon>Nematocera</taxon>
        <taxon>Culicoidea</taxon>
        <taxon>Culicidae</taxon>
        <taxon>Anophelinae</taxon>
        <taxon>Anopheles</taxon>
    </lineage>
</organism>
<accession>A0A2M4DGA1</accession>
<sequence>MATNSLLLLLLLLLLIWLPRVKIYLLLRVGASAFWDFRCTTFAVETKNKNNNTAPKAKRVQLRLRKCWCGDGPT</sequence>